<protein>
    <submittedName>
        <fullName evidence="1">Tautomerase family protein</fullName>
    </submittedName>
</protein>
<organism evidence="1 2">
    <name type="scientific">Stenotrophomonas oahuensis</name>
    <dbReference type="NCBI Taxonomy" id="3003271"/>
    <lineage>
        <taxon>Bacteria</taxon>
        <taxon>Pseudomonadati</taxon>
        <taxon>Pseudomonadota</taxon>
        <taxon>Gammaproteobacteria</taxon>
        <taxon>Lysobacterales</taxon>
        <taxon>Lysobacteraceae</taxon>
        <taxon>Stenotrophomonas</taxon>
    </lineage>
</organism>
<dbReference type="EMBL" id="CP115541">
    <property type="protein sequence ID" value="WNH52193.1"/>
    <property type="molecule type" value="Genomic_DNA"/>
</dbReference>
<dbReference type="Gene3D" id="3.30.429.10">
    <property type="entry name" value="Macrophage Migration Inhibitory Factor"/>
    <property type="match status" value="1"/>
</dbReference>
<proteinExistence type="predicted"/>
<name>A0ABY9YPR1_9GAMM</name>
<dbReference type="PANTHER" id="PTHR38460:SF1">
    <property type="entry name" value="TAUTOMERASE YOLI-RELATED"/>
    <property type="match status" value="1"/>
</dbReference>
<dbReference type="RefSeq" id="WP_311191398.1">
    <property type="nucleotide sequence ID" value="NZ_CP115541.1"/>
</dbReference>
<dbReference type="InterPro" id="IPR037479">
    <property type="entry name" value="Tauto_MSAD"/>
</dbReference>
<accession>A0ABY9YPR1</accession>
<dbReference type="SUPFAM" id="SSF55331">
    <property type="entry name" value="Tautomerase/MIF"/>
    <property type="match status" value="1"/>
</dbReference>
<dbReference type="Pfam" id="PF14552">
    <property type="entry name" value="Tautomerase_2"/>
    <property type="match status" value="1"/>
</dbReference>
<dbReference type="PANTHER" id="PTHR38460">
    <property type="entry name" value="TAUTOMERASE YOLI-RELATED"/>
    <property type="match status" value="1"/>
</dbReference>
<keyword evidence="2" id="KW-1185">Reference proteome</keyword>
<dbReference type="InterPro" id="IPR014347">
    <property type="entry name" value="Tautomerase/MIF_sf"/>
</dbReference>
<sequence>MPVVRIDLIKRDDPTLGRRIGEVVYAAMRETINVPDRDNFQLITEHDAAHFVFDDSYLGIERTDAMVFIHLTISEGRSVELKKALFQAIADGVHEKIGLRKEDVFIYLVEVRKENWSFGNGVAQYVT</sequence>
<evidence type="ECO:0000313" key="1">
    <source>
        <dbReference type="EMBL" id="WNH52193.1"/>
    </source>
</evidence>
<evidence type="ECO:0000313" key="2">
    <source>
        <dbReference type="Proteomes" id="UP001302072"/>
    </source>
</evidence>
<dbReference type="Proteomes" id="UP001302072">
    <property type="component" value="Chromosome"/>
</dbReference>
<gene>
    <name evidence="1" type="ORF">PDM29_17940</name>
</gene>
<reference evidence="1 2" key="1">
    <citation type="submission" date="2022-12" db="EMBL/GenBank/DDBJ databases">
        <title>Two new species, Stenotrophomonas aracearum and Stenotrophomonas oahuensis, isolated from Anthurium (Araceae family) in Hawaii.</title>
        <authorList>
            <person name="Chunag S.C."/>
            <person name="Dobhal S."/>
            <person name="Alvarez A."/>
            <person name="Arif M."/>
        </authorList>
    </citation>
    <scope>NUCLEOTIDE SEQUENCE [LARGE SCALE GENOMIC DNA]</scope>
    <source>
        <strain evidence="1 2">A5586</strain>
    </source>
</reference>